<evidence type="ECO:0000313" key="1">
    <source>
        <dbReference type="EMBL" id="DAF53402.1"/>
    </source>
</evidence>
<organism evidence="1">
    <name type="scientific">Siphoviridae sp. ctkyE7</name>
    <dbReference type="NCBI Taxonomy" id="2827926"/>
    <lineage>
        <taxon>Viruses</taxon>
        <taxon>Duplodnaviria</taxon>
        <taxon>Heunggongvirae</taxon>
        <taxon>Uroviricota</taxon>
        <taxon>Caudoviricetes</taxon>
    </lineage>
</organism>
<proteinExistence type="predicted"/>
<dbReference type="EMBL" id="BK032652">
    <property type="protein sequence ID" value="DAF53402.1"/>
    <property type="molecule type" value="Genomic_DNA"/>
</dbReference>
<sequence>MTVGLRIYHPQKGMILDITDSLTRILESFTADTATGSKTIDIKDNDRLFVFFVPETSEYTAPLQITTSGNQINWVYRGDFNGVCKQRIYYGTY</sequence>
<accession>A0A8S5SS51</accession>
<name>A0A8S5SS51_9CAUD</name>
<protein>
    <submittedName>
        <fullName evidence="1">Uncharacterized protein</fullName>
    </submittedName>
</protein>
<reference evidence="1" key="1">
    <citation type="journal article" date="2021" name="Proc. Natl. Acad. Sci. U.S.A.">
        <title>A Catalog of Tens of Thousands of Viruses from Human Metagenomes Reveals Hidden Associations with Chronic Diseases.</title>
        <authorList>
            <person name="Tisza M.J."/>
            <person name="Buck C.B."/>
        </authorList>
    </citation>
    <scope>NUCLEOTIDE SEQUENCE</scope>
    <source>
        <strain evidence="1">CtkyE7</strain>
    </source>
</reference>